<name>A0ACB9RGN1_9MYRT</name>
<organism evidence="1 2">
    <name type="scientific">Melastoma candidum</name>
    <dbReference type="NCBI Taxonomy" id="119954"/>
    <lineage>
        <taxon>Eukaryota</taxon>
        <taxon>Viridiplantae</taxon>
        <taxon>Streptophyta</taxon>
        <taxon>Embryophyta</taxon>
        <taxon>Tracheophyta</taxon>
        <taxon>Spermatophyta</taxon>
        <taxon>Magnoliopsida</taxon>
        <taxon>eudicotyledons</taxon>
        <taxon>Gunneridae</taxon>
        <taxon>Pentapetalae</taxon>
        <taxon>rosids</taxon>
        <taxon>malvids</taxon>
        <taxon>Myrtales</taxon>
        <taxon>Melastomataceae</taxon>
        <taxon>Melastomatoideae</taxon>
        <taxon>Melastomateae</taxon>
        <taxon>Melastoma</taxon>
    </lineage>
</organism>
<comment type="caution">
    <text evidence="1">The sequence shown here is derived from an EMBL/GenBank/DDBJ whole genome shotgun (WGS) entry which is preliminary data.</text>
</comment>
<reference evidence="2" key="1">
    <citation type="journal article" date="2023" name="Front. Plant Sci.">
        <title>Chromosomal-level genome assembly of Melastoma candidum provides insights into trichome evolution.</title>
        <authorList>
            <person name="Zhong Y."/>
            <person name="Wu W."/>
            <person name="Sun C."/>
            <person name="Zou P."/>
            <person name="Liu Y."/>
            <person name="Dai S."/>
            <person name="Zhou R."/>
        </authorList>
    </citation>
    <scope>NUCLEOTIDE SEQUENCE [LARGE SCALE GENOMIC DNA]</scope>
</reference>
<evidence type="ECO:0000313" key="1">
    <source>
        <dbReference type="EMBL" id="KAI4378014.1"/>
    </source>
</evidence>
<accession>A0ACB9RGN1</accession>
<protein>
    <submittedName>
        <fullName evidence="1">Uncharacterized protein</fullName>
    </submittedName>
</protein>
<keyword evidence="2" id="KW-1185">Reference proteome</keyword>
<gene>
    <name evidence="1" type="ORF">MLD38_015559</name>
</gene>
<evidence type="ECO:0000313" key="2">
    <source>
        <dbReference type="Proteomes" id="UP001057402"/>
    </source>
</evidence>
<dbReference type="EMBL" id="CM042883">
    <property type="protein sequence ID" value="KAI4378014.1"/>
    <property type="molecule type" value="Genomic_DNA"/>
</dbReference>
<sequence length="174" mass="19306">MGGCCCSARKAHLIGYYYCPPTLEERESLTSNDAAAASAFSSGLSVDLNLETSAPDNYRAPPTPLPYDVFLGSRGTYPVSGRGTIQKTAGRPQLTALYLSEMKIELPKLDEEKVLDLDEEDVCPICLEEYDIDNPKLLTSCEHHFHLSCLLEWMERSDICPMCDKVMILENSFG</sequence>
<dbReference type="Proteomes" id="UP001057402">
    <property type="component" value="Chromosome 4"/>
</dbReference>
<proteinExistence type="predicted"/>